<keyword evidence="1" id="KW-0732">Signal</keyword>
<dbReference type="PROSITE" id="PS51677">
    <property type="entry name" value="NODB"/>
    <property type="match status" value="1"/>
</dbReference>
<dbReference type="SUPFAM" id="SSF88713">
    <property type="entry name" value="Glycoside hydrolase/deacetylase"/>
    <property type="match status" value="1"/>
</dbReference>
<dbReference type="GO" id="GO:0016787">
    <property type="term" value="F:hydrolase activity"/>
    <property type="evidence" value="ECO:0007669"/>
    <property type="project" value="UniProtKB-KW"/>
</dbReference>
<feature type="transmembrane region" description="Helical" evidence="3">
    <location>
        <begin position="29"/>
        <end position="50"/>
    </location>
</feature>
<reference evidence="5 6" key="1">
    <citation type="submission" date="2024-04" db="EMBL/GenBank/DDBJ databases">
        <title>Arthrobacter sp. from Plains bison fecal sample.</title>
        <authorList>
            <person name="Ruzzini A."/>
        </authorList>
    </citation>
    <scope>NUCLEOTIDE SEQUENCE [LARGE SCALE GENOMIC DNA]</scope>
    <source>
        <strain evidence="5 6">EINP1</strain>
    </source>
</reference>
<dbReference type="PANTHER" id="PTHR34216">
    <property type="match status" value="1"/>
</dbReference>
<evidence type="ECO:0000313" key="5">
    <source>
        <dbReference type="EMBL" id="WZP15599.1"/>
    </source>
</evidence>
<evidence type="ECO:0000256" key="2">
    <source>
        <dbReference type="SAM" id="MobiDB-lite"/>
    </source>
</evidence>
<keyword evidence="3" id="KW-0472">Membrane</keyword>
<dbReference type="Proteomes" id="UP001448858">
    <property type="component" value="Chromosome"/>
</dbReference>
<protein>
    <submittedName>
        <fullName evidence="5">Polysaccharide deacetylase family protein</fullName>
        <ecNumber evidence="5">3.-.-.-</ecNumber>
    </submittedName>
</protein>
<feature type="region of interest" description="Disordered" evidence="2">
    <location>
        <begin position="1"/>
        <end position="23"/>
    </location>
</feature>
<dbReference type="EC" id="3.-.-.-" evidence="5"/>
<dbReference type="InterPro" id="IPR002509">
    <property type="entry name" value="NODB_dom"/>
</dbReference>
<dbReference type="Gene3D" id="2.60.120.260">
    <property type="entry name" value="Galactose-binding domain-like"/>
    <property type="match status" value="1"/>
</dbReference>
<organism evidence="5 6">
    <name type="scientific">Arthrobacter citreus</name>
    <dbReference type="NCBI Taxonomy" id="1670"/>
    <lineage>
        <taxon>Bacteria</taxon>
        <taxon>Bacillati</taxon>
        <taxon>Actinomycetota</taxon>
        <taxon>Actinomycetes</taxon>
        <taxon>Micrococcales</taxon>
        <taxon>Micrococcaceae</taxon>
        <taxon>Arthrobacter</taxon>
    </lineage>
</organism>
<accession>A0ABZ2ZUE2</accession>
<evidence type="ECO:0000313" key="6">
    <source>
        <dbReference type="Proteomes" id="UP001448858"/>
    </source>
</evidence>
<dbReference type="Gene3D" id="3.20.20.370">
    <property type="entry name" value="Glycoside hydrolase/deacetylase"/>
    <property type="match status" value="1"/>
</dbReference>
<dbReference type="EMBL" id="CP151657">
    <property type="protein sequence ID" value="WZP15599.1"/>
    <property type="molecule type" value="Genomic_DNA"/>
</dbReference>
<sequence>MGTTHDSSDSPRGPHIPAHRKPKRSLQNAAALLVLALPVSFLLFGGQWLAAAGLGPDNDGTRGVVEVRDLEAEEKMRVAKEETLAREAAAAEREAAAALAVPAYIPAEPMGITPGQTVVSLTFDDGFSGQEPAAQILSAAGLKGTFYLNSGLLDEAGSLTLRQAKEVALAGHEIAGHTFSHPDIDTLSLEEAKREICQDRENLLSMGFQVTNFAYPFASGAAVTSLVQECGYNTGRGLGGTYSDGCAGCPQTESLRPDEPNLLKAPQQVERDWTLADLQDAVTSAEAEGGWVILTFHGLCPYQCDWIDIDEQLFSEFATWLAERTATQNTVVRTVQEVIGGPLLPPVEGPAAQPVPRGENAIKNPDLEQWTDKAPTCWIQAGYGTNRAEFSKAPGAHGSIGARTNMLSHHDGDAKLASKQDLGACAPAVEQGRRYSLRASYTSDVRTQFSVHYRDEMGEWHFWVASPFLEPSSDFLSAEWTTPPVPDGAVALSFGLALSDEGFLVSDDYGLYDAEFAPPVPATQPVPSGGAAQPGKGSGAG</sequence>
<gene>
    <name evidence="5" type="ORF">AAE021_15835</name>
</gene>
<dbReference type="RefSeq" id="WP_342023256.1">
    <property type="nucleotide sequence ID" value="NZ_CP151657.1"/>
</dbReference>
<dbReference type="InterPro" id="IPR051398">
    <property type="entry name" value="Polysacch_Deacetylase"/>
</dbReference>
<keyword evidence="6" id="KW-1185">Reference proteome</keyword>
<dbReference type="InterPro" id="IPR011330">
    <property type="entry name" value="Glyco_hydro/deAcase_b/a-brl"/>
</dbReference>
<proteinExistence type="predicted"/>
<dbReference type="CDD" id="cd10967">
    <property type="entry name" value="CE4_GLA_like_6s"/>
    <property type="match status" value="1"/>
</dbReference>
<feature type="region of interest" description="Disordered" evidence="2">
    <location>
        <begin position="520"/>
        <end position="541"/>
    </location>
</feature>
<evidence type="ECO:0000259" key="4">
    <source>
        <dbReference type="PROSITE" id="PS51677"/>
    </source>
</evidence>
<dbReference type="Pfam" id="PF01522">
    <property type="entry name" value="Polysacc_deac_1"/>
    <property type="match status" value="1"/>
</dbReference>
<keyword evidence="5" id="KW-0378">Hydrolase</keyword>
<keyword evidence="3" id="KW-0812">Transmembrane</keyword>
<dbReference type="PANTHER" id="PTHR34216:SF11">
    <property type="entry name" value="CHITOOLIGOSACCHARIDE DEACETYLASE"/>
    <property type="match status" value="1"/>
</dbReference>
<evidence type="ECO:0000256" key="3">
    <source>
        <dbReference type="SAM" id="Phobius"/>
    </source>
</evidence>
<evidence type="ECO:0000256" key="1">
    <source>
        <dbReference type="ARBA" id="ARBA00022729"/>
    </source>
</evidence>
<feature type="domain" description="NodB homology" evidence="4">
    <location>
        <begin position="117"/>
        <end position="197"/>
    </location>
</feature>
<name>A0ABZ2ZUE2_9MICC</name>
<keyword evidence="3" id="KW-1133">Transmembrane helix</keyword>